<feature type="domain" description="AB hydrolase-1" evidence="1">
    <location>
        <begin position="23"/>
        <end position="259"/>
    </location>
</feature>
<dbReference type="EMBL" id="FQZG01000039">
    <property type="protein sequence ID" value="SHJ32105.1"/>
    <property type="molecule type" value="Genomic_DNA"/>
</dbReference>
<sequence>MPHLTTPDGLSLHYTDTGGEGRPLVLIHGWPLSGSTFNRNAASFYEAGLRVITYDRRGFGESGKPDSGYDYDTLAADTASLLEYLDLHDAVVLGFSMGGGEAAKLAGRHNERVAGVIFSGSITPALCISDNNPDGAMPMSAFEELSRGCAADRDAFLDSFITTFYSTQDAGLLVDEEIRGEALQIARQSGAIAAPATILIWATDLRAEVAAIKVPTLVLHGDGDQNVPLGASSARMPELVPHAELVVLKGAPHGANDSHAEQWEGAILDFVSRLD</sequence>
<dbReference type="STRING" id="1123357.SAMN02745244_02234"/>
<dbReference type="Pfam" id="PF00561">
    <property type="entry name" value="Abhydrolase_1"/>
    <property type="match status" value="1"/>
</dbReference>
<dbReference type="PANTHER" id="PTHR43433">
    <property type="entry name" value="HYDROLASE, ALPHA/BETA FOLD FAMILY PROTEIN"/>
    <property type="match status" value="1"/>
</dbReference>
<accession>A0A1M6ICF6</accession>
<evidence type="ECO:0000313" key="2">
    <source>
        <dbReference type="EMBL" id="SHJ32105.1"/>
    </source>
</evidence>
<dbReference type="PRINTS" id="PR00111">
    <property type="entry name" value="ABHYDROLASE"/>
</dbReference>
<dbReference type="PANTHER" id="PTHR43433:SF4">
    <property type="entry name" value="NON-HEME CHLOROPEROXIDASE-RELATED"/>
    <property type="match status" value="1"/>
</dbReference>
<dbReference type="Proteomes" id="UP000184512">
    <property type="component" value="Unassembled WGS sequence"/>
</dbReference>
<dbReference type="AlphaFoldDB" id="A0A1M6ICF6"/>
<dbReference type="GO" id="GO:0003824">
    <property type="term" value="F:catalytic activity"/>
    <property type="evidence" value="ECO:0007669"/>
    <property type="project" value="UniProtKB-ARBA"/>
</dbReference>
<dbReference type="SUPFAM" id="SSF53474">
    <property type="entry name" value="alpha/beta-Hydrolases"/>
    <property type="match status" value="1"/>
</dbReference>
<reference evidence="2 3" key="1">
    <citation type="submission" date="2016-11" db="EMBL/GenBank/DDBJ databases">
        <authorList>
            <person name="Jaros S."/>
            <person name="Januszkiewicz K."/>
            <person name="Wedrychowicz H."/>
        </authorList>
    </citation>
    <scope>NUCLEOTIDE SEQUENCE [LARGE SCALE GENOMIC DNA]</scope>
    <source>
        <strain evidence="2 3">DSM 12906</strain>
    </source>
</reference>
<organism evidence="2 3">
    <name type="scientific">Tessaracoccus bendigoensis DSM 12906</name>
    <dbReference type="NCBI Taxonomy" id="1123357"/>
    <lineage>
        <taxon>Bacteria</taxon>
        <taxon>Bacillati</taxon>
        <taxon>Actinomycetota</taxon>
        <taxon>Actinomycetes</taxon>
        <taxon>Propionibacteriales</taxon>
        <taxon>Propionibacteriaceae</taxon>
        <taxon>Tessaracoccus</taxon>
    </lineage>
</organism>
<evidence type="ECO:0000259" key="1">
    <source>
        <dbReference type="Pfam" id="PF00561"/>
    </source>
</evidence>
<keyword evidence="3" id="KW-1185">Reference proteome</keyword>
<gene>
    <name evidence="2" type="ORF">SAMN02745244_02234</name>
</gene>
<name>A0A1M6ICF6_9ACTN</name>
<evidence type="ECO:0000313" key="3">
    <source>
        <dbReference type="Proteomes" id="UP000184512"/>
    </source>
</evidence>
<dbReference type="RefSeq" id="WP_073188277.1">
    <property type="nucleotide sequence ID" value="NZ_FQZG01000039.1"/>
</dbReference>
<dbReference type="InterPro" id="IPR000073">
    <property type="entry name" value="AB_hydrolase_1"/>
</dbReference>
<proteinExistence type="predicted"/>
<dbReference type="Gene3D" id="3.40.50.1820">
    <property type="entry name" value="alpha/beta hydrolase"/>
    <property type="match status" value="1"/>
</dbReference>
<dbReference type="InterPro" id="IPR050471">
    <property type="entry name" value="AB_hydrolase"/>
</dbReference>
<protein>
    <submittedName>
        <fullName evidence="2">Pimeloyl-ACP methyl ester carboxylesterase</fullName>
    </submittedName>
</protein>
<dbReference type="InterPro" id="IPR029058">
    <property type="entry name" value="AB_hydrolase_fold"/>
</dbReference>